<reference evidence="3" key="1">
    <citation type="journal article" date="2013" name="Nature">
        <title>Draft genome of the wheat A-genome progenitor Triticum urartu.</title>
        <authorList>
            <person name="Ling H.Q."/>
            <person name="Zhao S."/>
            <person name="Liu D."/>
            <person name="Wang J."/>
            <person name="Sun H."/>
            <person name="Zhang C."/>
            <person name="Fan H."/>
            <person name="Li D."/>
            <person name="Dong L."/>
            <person name="Tao Y."/>
            <person name="Gao C."/>
            <person name="Wu H."/>
            <person name="Li Y."/>
            <person name="Cui Y."/>
            <person name="Guo X."/>
            <person name="Zheng S."/>
            <person name="Wang B."/>
            <person name="Yu K."/>
            <person name="Liang Q."/>
            <person name="Yang W."/>
            <person name="Lou X."/>
            <person name="Chen J."/>
            <person name="Feng M."/>
            <person name="Jian J."/>
            <person name="Zhang X."/>
            <person name="Luo G."/>
            <person name="Jiang Y."/>
            <person name="Liu J."/>
            <person name="Wang Z."/>
            <person name="Sha Y."/>
            <person name="Zhang B."/>
            <person name="Wu H."/>
            <person name="Tang D."/>
            <person name="Shen Q."/>
            <person name="Xue P."/>
            <person name="Zou S."/>
            <person name="Wang X."/>
            <person name="Liu X."/>
            <person name="Wang F."/>
            <person name="Yang Y."/>
            <person name="An X."/>
            <person name="Dong Z."/>
            <person name="Zhang K."/>
            <person name="Zhang X."/>
            <person name="Luo M.C."/>
            <person name="Dvorak J."/>
            <person name="Tong Y."/>
            <person name="Wang J."/>
            <person name="Yang H."/>
            <person name="Li Z."/>
            <person name="Wang D."/>
            <person name="Zhang A."/>
            <person name="Wang J."/>
        </authorList>
    </citation>
    <scope>NUCLEOTIDE SEQUENCE</scope>
    <source>
        <strain evidence="3">cv. G1812</strain>
    </source>
</reference>
<feature type="compositionally biased region" description="Polar residues" evidence="1">
    <location>
        <begin position="35"/>
        <end position="44"/>
    </location>
</feature>
<sequence length="146" mass="15667">GSLQSRHVETPCSTYSTLPPLRSTDPNPLRKTSARKSPQTQQRASDIHGEEGPARRPDEAGGREAAAQGGSWPGTRQGDRGVPRVRLLYVRAAGLRTSGAASAAAARGCACDKYSCFCRERSSSGAEIQRLLAWYICCLLEAFVAM</sequence>
<dbReference type="Gramene" id="TuG1812G0200003476.01.T01">
    <property type="protein sequence ID" value="TuG1812G0200003476.01.T01"/>
    <property type="gene ID" value="TuG1812G0200003476.01"/>
</dbReference>
<evidence type="ECO:0000256" key="1">
    <source>
        <dbReference type="SAM" id="MobiDB-lite"/>
    </source>
</evidence>
<reference evidence="2" key="2">
    <citation type="submission" date="2018-03" db="EMBL/GenBank/DDBJ databases">
        <title>The Triticum urartu genome reveals the dynamic nature of wheat genome evolution.</title>
        <authorList>
            <person name="Ling H."/>
            <person name="Ma B."/>
            <person name="Shi X."/>
            <person name="Liu H."/>
            <person name="Dong L."/>
            <person name="Sun H."/>
            <person name="Cao Y."/>
            <person name="Gao Q."/>
            <person name="Zheng S."/>
            <person name="Li Y."/>
            <person name="Yu Y."/>
            <person name="Du H."/>
            <person name="Qi M."/>
            <person name="Li Y."/>
            <person name="Yu H."/>
            <person name="Cui Y."/>
            <person name="Wang N."/>
            <person name="Chen C."/>
            <person name="Wu H."/>
            <person name="Zhao Y."/>
            <person name="Zhang J."/>
            <person name="Li Y."/>
            <person name="Zhou W."/>
            <person name="Zhang B."/>
            <person name="Hu W."/>
            <person name="Eijk M."/>
            <person name="Tang J."/>
            <person name="Witsenboer H."/>
            <person name="Zhao S."/>
            <person name="Li Z."/>
            <person name="Zhang A."/>
            <person name="Wang D."/>
            <person name="Liang C."/>
        </authorList>
    </citation>
    <scope>NUCLEOTIDE SEQUENCE [LARGE SCALE GENOMIC DNA]</scope>
    <source>
        <strain evidence="2">cv. G1812</strain>
    </source>
</reference>
<proteinExistence type="predicted"/>
<dbReference type="EnsemblPlants" id="TuG1812G0200003476.01.T01">
    <property type="protein sequence ID" value="TuG1812G0200003476.01.T01"/>
    <property type="gene ID" value="TuG1812G0200003476.01"/>
</dbReference>
<feature type="region of interest" description="Disordered" evidence="1">
    <location>
        <begin position="1"/>
        <end position="80"/>
    </location>
</feature>
<protein>
    <submittedName>
        <fullName evidence="2">Uncharacterized protein</fullName>
    </submittedName>
</protein>
<accession>A0A8R7TIU3</accession>
<feature type="compositionally biased region" description="Basic and acidic residues" evidence="1">
    <location>
        <begin position="45"/>
        <end position="62"/>
    </location>
</feature>
<organism evidence="2 3">
    <name type="scientific">Triticum urartu</name>
    <name type="common">Red wild einkorn</name>
    <name type="synonym">Crithodium urartu</name>
    <dbReference type="NCBI Taxonomy" id="4572"/>
    <lineage>
        <taxon>Eukaryota</taxon>
        <taxon>Viridiplantae</taxon>
        <taxon>Streptophyta</taxon>
        <taxon>Embryophyta</taxon>
        <taxon>Tracheophyta</taxon>
        <taxon>Spermatophyta</taxon>
        <taxon>Magnoliopsida</taxon>
        <taxon>Liliopsida</taxon>
        <taxon>Poales</taxon>
        <taxon>Poaceae</taxon>
        <taxon>BOP clade</taxon>
        <taxon>Pooideae</taxon>
        <taxon>Triticodae</taxon>
        <taxon>Triticeae</taxon>
        <taxon>Triticinae</taxon>
        <taxon>Triticum</taxon>
    </lineage>
</organism>
<feature type="compositionally biased region" description="Polar residues" evidence="1">
    <location>
        <begin position="1"/>
        <end position="17"/>
    </location>
</feature>
<reference evidence="2" key="3">
    <citation type="submission" date="2022-06" db="UniProtKB">
        <authorList>
            <consortium name="EnsemblPlants"/>
        </authorList>
    </citation>
    <scope>IDENTIFICATION</scope>
</reference>
<evidence type="ECO:0000313" key="2">
    <source>
        <dbReference type="EnsemblPlants" id="TuG1812G0200003476.01.T01"/>
    </source>
</evidence>
<dbReference type="AlphaFoldDB" id="A0A8R7TIU3"/>
<evidence type="ECO:0000313" key="3">
    <source>
        <dbReference type="Proteomes" id="UP000015106"/>
    </source>
</evidence>
<keyword evidence="3" id="KW-1185">Reference proteome</keyword>
<dbReference type="Proteomes" id="UP000015106">
    <property type="component" value="Chromosome 2"/>
</dbReference>
<name>A0A8R7TIU3_TRIUA</name>